<name>A7F2Y0_SCLS1</name>
<sequence>MKGRISAEFILTKKAQLKSSTALAFARDSCLNEYGGLQEAVKV</sequence>
<protein>
    <submittedName>
        <fullName evidence="1">Uncharacterized protein</fullName>
    </submittedName>
</protein>
<dbReference type="InParanoid" id="A7F2Y0"/>
<dbReference type="Proteomes" id="UP000001312">
    <property type="component" value="Unassembled WGS sequence"/>
</dbReference>
<evidence type="ECO:0000313" key="2">
    <source>
        <dbReference type="Proteomes" id="UP000001312"/>
    </source>
</evidence>
<keyword evidence="2" id="KW-1185">Reference proteome</keyword>
<proteinExistence type="predicted"/>
<gene>
    <name evidence="1" type="ORF">SS1G_12278</name>
</gene>
<organism evidence="1 2">
    <name type="scientific">Sclerotinia sclerotiorum (strain ATCC 18683 / 1980 / Ss-1)</name>
    <name type="common">White mold</name>
    <name type="synonym">Whetzelinia sclerotiorum</name>
    <dbReference type="NCBI Taxonomy" id="665079"/>
    <lineage>
        <taxon>Eukaryota</taxon>
        <taxon>Fungi</taxon>
        <taxon>Dikarya</taxon>
        <taxon>Ascomycota</taxon>
        <taxon>Pezizomycotina</taxon>
        <taxon>Leotiomycetes</taxon>
        <taxon>Helotiales</taxon>
        <taxon>Sclerotiniaceae</taxon>
        <taxon>Sclerotinia</taxon>
    </lineage>
</organism>
<dbReference type="HOGENOM" id="CLU_3242434_0_0_1"/>
<reference evidence="2" key="1">
    <citation type="journal article" date="2011" name="PLoS Genet.">
        <title>Genomic analysis of the necrotrophic fungal pathogens Sclerotinia sclerotiorum and Botrytis cinerea.</title>
        <authorList>
            <person name="Amselem J."/>
            <person name="Cuomo C.A."/>
            <person name="van Kan J.A."/>
            <person name="Viaud M."/>
            <person name="Benito E.P."/>
            <person name="Couloux A."/>
            <person name="Coutinho P.M."/>
            <person name="de Vries R.P."/>
            <person name="Dyer P.S."/>
            <person name="Fillinger S."/>
            <person name="Fournier E."/>
            <person name="Gout L."/>
            <person name="Hahn M."/>
            <person name="Kohn L."/>
            <person name="Lapalu N."/>
            <person name="Plummer K.M."/>
            <person name="Pradier J.M."/>
            <person name="Quevillon E."/>
            <person name="Sharon A."/>
            <person name="Simon A."/>
            <person name="ten Have A."/>
            <person name="Tudzynski B."/>
            <person name="Tudzynski P."/>
            <person name="Wincker P."/>
            <person name="Andrew M."/>
            <person name="Anthouard V."/>
            <person name="Beever R.E."/>
            <person name="Beffa R."/>
            <person name="Benoit I."/>
            <person name="Bouzid O."/>
            <person name="Brault B."/>
            <person name="Chen Z."/>
            <person name="Choquer M."/>
            <person name="Collemare J."/>
            <person name="Cotton P."/>
            <person name="Danchin E.G."/>
            <person name="Da Silva C."/>
            <person name="Gautier A."/>
            <person name="Giraud C."/>
            <person name="Giraud T."/>
            <person name="Gonzalez C."/>
            <person name="Grossetete S."/>
            <person name="Guldener U."/>
            <person name="Henrissat B."/>
            <person name="Howlett B.J."/>
            <person name="Kodira C."/>
            <person name="Kretschmer M."/>
            <person name="Lappartient A."/>
            <person name="Leroch M."/>
            <person name="Levis C."/>
            <person name="Mauceli E."/>
            <person name="Neuveglise C."/>
            <person name="Oeser B."/>
            <person name="Pearson M."/>
            <person name="Poulain J."/>
            <person name="Poussereau N."/>
            <person name="Quesneville H."/>
            <person name="Rascle C."/>
            <person name="Schumacher J."/>
            <person name="Segurens B."/>
            <person name="Sexton A."/>
            <person name="Silva E."/>
            <person name="Sirven C."/>
            <person name="Soanes D.M."/>
            <person name="Talbot N.J."/>
            <person name="Templeton M."/>
            <person name="Yandava C."/>
            <person name="Yarden O."/>
            <person name="Zeng Q."/>
            <person name="Rollins J.A."/>
            <person name="Lebrun M.H."/>
            <person name="Dickman M."/>
        </authorList>
    </citation>
    <scope>NUCLEOTIDE SEQUENCE [LARGE SCALE GENOMIC DNA]</scope>
    <source>
        <strain evidence="2">ATCC 18683 / 1980 / Ss-1</strain>
    </source>
</reference>
<evidence type="ECO:0000313" key="1">
    <source>
        <dbReference type="EMBL" id="EDN96072.1"/>
    </source>
</evidence>
<accession>A7F2Y0</accession>
<dbReference type="EMBL" id="CH476639">
    <property type="protein sequence ID" value="EDN96072.1"/>
    <property type="molecule type" value="Genomic_DNA"/>
</dbReference>
<dbReference type="RefSeq" id="XP_001587248.1">
    <property type="nucleotide sequence ID" value="XM_001587198.1"/>
</dbReference>
<dbReference type="AlphaFoldDB" id="A7F2Y0"/>
<dbReference type="GeneID" id="5483113"/>
<dbReference type="KEGG" id="ssl:SS1G_12278"/>